<evidence type="ECO:0000313" key="13">
    <source>
        <dbReference type="Proteomes" id="UP000541185"/>
    </source>
</evidence>
<dbReference type="GO" id="GO:0046872">
    <property type="term" value="F:metal ion binding"/>
    <property type="evidence" value="ECO:0007669"/>
    <property type="project" value="UniProtKB-KW"/>
</dbReference>
<comment type="cofactor">
    <cofactor evidence="2">
        <name>[4Fe-4S] cluster</name>
        <dbReference type="ChEBI" id="CHEBI:49883"/>
    </cofactor>
</comment>
<keyword evidence="13" id="KW-1185">Reference proteome</keyword>
<keyword evidence="4" id="KW-0285">Flavoprotein</keyword>
<dbReference type="InterPro" id="IPR036188">
    <property type="entry name" value="FAD/NAD-bd_sf"/>
</dbReference>
<comment type="similarity">
    <text evidence="3">In the N-terminal section; belongs to the NADH:flavin oxidoreductase/NADH oxidase family.</text>
</comment>
<dbReference type="PRINTS" id="PR00368">
    <property type="entry name" value="FADPNR"/>
</dbReference>
<dbReference type="InterPro" id="IPR023753">
    <property type="entry name" value="FAD/NAD-binding_dom"/>
</dbReference>
<dbReference type="PRINTS" id="PR00469">
    <property type="entry name" value="PNDRDTASEII"/>
</dbReference>
<dbReference type="AlphaFoldDB" id="A0A848H518"/>
<dbReference type="Pfam" id="PF07992">
    <property type="entry name" value="Pyr_redox_2"/>
    <property type="match status" value="1"/>
</dbReference>
<evidence type="ECO:0000256" key="8">
    <source>
        <dbReference type="ARBA" id="ARBA00023004"/>
    </source>
</evidence>
<comment type="caution">
    <text evidence="12">The sequence shown here is derived from an EMBL/GenBank/DDBJ whole genome shotgun (WGS) entry which is preliminary data.</text>
</comment>
<dbReference type="PANTHER" id="PTHR42917">
    <property type="entry name" value="2,4-DIENOYL-COA REDUCTASE"/>
    <property type="match status" value="1"/>
</dbReference>
<dbReference type="PANTHER" id="PTHR42917:SF2">
    <property type="entry name" value="2,4-DIENOYL-COA REDUCTASE [(2E)-ENOYL-COA-PRODUCING]"/>
    <property type="match status" value="1"/>
</dbReference>
<accession>A0A848H518</accession>
<evidence type="ECO:0000256" key="5">
    <source>
        <dbReference type="ARBA" id="ARBA00022643"/>
    </source>
</evidence>
<evidence type="ECO:0000256" key="7">
    <source>
        <dbReference type="ARBA" id="ARBA00023002"/>
    </source>
</evidence>
<dbReference type="GO" id="GO:0010181">
    <property type="term" value="F:FMN binding"/>
    <property type="evidence" value="ECO:0007669"/>
    <property type="project" value="InterPro"/>
</dbReference>
<dbReference type="InterPro" id="IPR001155">
    <property type="entry name" value="OxRdtase_FMN_N"/>
</dbReference>
<evidence type="ECO:0000259" key="10">
    <source>
        <dbReference type="Pfam" id="PF00724"/>
    </source>
</evidence>
<evidence type="ECO:0000256" key="1">
    <source>
        <dbReference type="ARBA" id="ARBA00001917"/>
    </source>
</evidence>
<keyword evidence="9" id="KW-0411">Iron-sulfur</keyword>
<feature type="domain" description="FAD/NAD(P)-binding" evidence="11">
    <location>
        <begin position="388"/>
        <end position="639"/>
    </location>
</feature>
<dbReference type="Pfam" id="PF00724">
    <property type="entry name" value="Oxidored_FMN"/>
    <property type="match status" value="1"/>
</dbReference>
<dbReference type="Gene3D" id="3.40.50.720">
    <property type="entry name" value="NAD(P)-binding Rossmann-like Domain"/>
    <property type="match status" value="1"/>
</dbReference>
<reference evidence="12 13" key="1">
    <citation type="submission" date="2020-04" db="EMBL/GenBank/DDBJ databases">
        <title>Ramlibacter sp. G-1-2-2 isolated from soil.</title>
        <authorList>
            <person name="Dahal R.H."/>
        </authorList>
    </citation>
    <scope>NUCLEOTIDE SEQUENCE [LARGE SCALE GENOMIC DNA]</scope>
    <source>
        <strain evidence="12 13">G-1-2-2</strain>
    </source>
</reference>
<sequence length="647" mass="69943">MKLLEPGYIGKVRLKNRVVMSAMGPGALVQLDGSLSQRGIDYYVARAKGGVGLITTGSTRVTREFERVPTSPIQSTLMVDHKNYTRWVHELAAGVHDYGAKLAVQLTAGLGRALGKADLAKVRPIGPSPLPCLLDPKTLTHELTLGEIERILDAFEAAAEVLKLAQVDIVELNCHNGYLVDQFMTPLWNQRKDDYGGDLDNRLRFLVQIVGRLKKGLGREFPVAVKYALTHYHPGGREPEEGVEIARKLEAAGVDALTIDAGCRETFYWTLPSEFQPEAINLELAALVKQAVKIPVVTVGKMGNPRLAEQALREGKADFIAMGRGLLADPDWVNKVKGGRTEDIIPCVDCFEGCHRYIHEGKAITCAVNPATGNEREFALAPAAERKSVLVIGGGPGGMEAARVAALRGHRVQLWEKEGELGGNMRPGSGPEFKEIYRRLNDYLRHQLKKHGVEVALEQEATPERVKALGPDAVVVATGSTPVIPGIAGADRANVVTANDLLTGQAQAGATVVIIGGGVVGCETALYLAQLGKKVSIVELQAAAGGDMYYINRMHMMRLLAEAEIEILTRSKVSEIAEAGVVFSDAQGERRTLPADTVVLAVGFRPTTGLLQRLEGTVDELFPIGDCLGPRKVMEAMQEGYRVARLL</sequence>
<comment type="cofactor">
    <cofactor evidence="1">
        <name>FMN</name>
        <dbReference type="ChEBI" id="CHEBI:58210"/>
    </cofactor>
</comment>
<dbReference type="SUPFAM" id="SSF51395">
    <property type="entry name" value="FMN-linked oxidoreductases"/>
    <property type="match status" value="1"/>
</dbReference>
<dbReference type="SUPFAM" id="SSF51905">
    <property type="entry name" value="FAD/NAD(P)-binding domain"/>
    <property type="match status" value="1"/>
</dbReference>
<evidence type="ECO:0000256" key="3">
    <source>
        <dbReference type="ARBA" id="ARBA00011048"/>
    </source>
</evidence>
<dbReference type="Proteomes" id="UP000541185">
    <property type="component" value="Unassembled WGS sequence"/>
</dbReference>
<dbReference type="InterPro" id="IPR051793">
    <property type="entry name" value="NADH:flavin_oxidoreductase"/>
</dbReference>
<evidence type="ECO:0000256" key="9">
    <source>
        <dbReference type="ARBA" id="ARBA00023014"/>
    </source>
</evidence>
<dbReference type="GO" id="GO:0051536">
    <property type="term" value="F:iron-sulfur cluster binding"/>
    <property type="evidence" value="ECO:0007669"/>
    <property type="project" value="UniProtKB-KW"/>
</dbReference>
<keyword evidence="8" id="KW-0408">Iron</keyword>
<evidence type="ECO:0000256" key="4">
    <source>
        <dbReference type="ARBA" id="ARBA00022630"/>
    </source>
</evidence>
<evidence type="ECO:0000313" key="12">
    <source>
        <dbReference type="EMBL" id="NML42828.1"/>
    </source>
</evidence>
<proteinExistence type="inferred from homology"/>
<dbReference type="Gene3D" id="3.20.20.70">
    <property type="entry name" value="Aldolase class I"/>
    <property type="match status" value="1"/>
</dbReference>
<keyword evidence="5" id="KW-0288">FMN</keyword>
<organism evidence="12 13">
    <name type="scientific">Ramlibacter agri</name>
    <dbReference type="NCBI Taxonomy" id="2728837"/>
    <lineage>
        <taxon>Bacteria</taxon>
        <taxon>Pseudomonadati</taxon>
        <taxon>Pseudomonadota</taxon>
        <taxon>Betaproteobacteria</taxon>
        <taxon>Burkholderiales</taxon>
        <taxon>Comamonadaceae</taxon>
        <taxon>Ramlibacter</taxon>
    </lineage>
</organism>
<dbReference type="InterPro" id="IPR013785">
    <property type="entry name" value="Aldolase_TIM"/>
</dbReference>
<evidence type="ECO:0000256" key="6">
    <source>
        <dbReference type="ARBA" id="ARBA00022723"/>
    </source>
</evidence>
<dbReference type="Gene3D" id="3.50.50.60">
    <property type="entry name" value="FAD/NAD(P)-binding domain"/>
    <property type="match status" value="1"/>
</dbReference>
<gene>
    <name evidence="12" type="ORF">HHL11_03625</name>
</gene>
<keyword evidence="6" id="KW-0479">Metal-binding</keyword>
<dbReference type="RefSeq" id="WP_169417078.1">
    <property type="nucleotide sequence ID" value="NZ_JABBFX010000001.1"/>
</dbReference>
<keyword evidence="7" id="KW-0560">Oxidoreductase</keyword>
<protein>
    <submittedName>
        <fullName evidence="12">FAD-dependent oxidoreductase</fullName>
    </submittedName>
</protein>
<feature type="domain" description="NADH:flavin oxidoreductase/NADH oxidase N-terminal" evidence="10">
    <location>
        <begin position="2"/>
        <end position="341"/>
    </location>
</feature>
<dbReference type="GO" id="GO:0016491">
    <property type="term" value="F:oxidoreductase activity"/>
    <property type="evidence" value="ECO:0007669"/>
    <property type="project" value="UniProtKB-KW"/>
</dbReference>
<evidence type="ECO:0000259" key="11">
    <source>
        <dbReference type="Pfam" id="PF07992"/>
    </source>
</evidence>
<dbReference type="EMBL" id="JABBFX010000001">
    <property type="protein sequence ID" value="NML42828.1"/>
    <property type="molecule type" value="Genomic_DNA"/>
</dbReference>
<name>A0A848H518_9BURK</name>
<evidence type="ECO:0000256" key="2">
    <source>
        <dbReference type="ARBA" id="ARBA00001966"/>
    </source>
</evidence>